<evidence type="ECO:0000259" key="8">
    <source>
        <dbReference type="PROSITE" id="PS50835"/>
    </source>
</evidence>
<evidence type="ECO:0000256" key="4">
    <source>
        <dbReference type="ARBA" id="ARBA00023157"/>
    </source>
</evidence>
<evidence type="ECO:0000256" key="6">
    <source>
        <dbReference type="ARBA" id="ARBA00023319"/>
    </source>
</evidence>
<keyword evidence="7" id="KW-0812">Transmembrane</keyword>
<proteinExistence type="predicted"/>
<dbReference type="InterPro" id="IPR036179">
    <property type="entry name" value="Ig-like_dom_sf"/>
</dbReference>
<feature type="domain" description="Fibronectin type-III" evidence="9">
    <location>
        <begin position="444"/>
        <end position="538"/>
    </location>
</feature>
<evidence type="ECO:0000256" key="3">
    <source>
        <dbReference type="ARBA" id="ARBA00023136"/>
    </source>
</evidence>
<dbReference type="InterPro" id="IPR013783">
    <property type="entry name" value="Ig-like_fold"/>
</dbReference>
<evidence type="ECO:0000313" key="11">
    <source>
        <dbReference type="Proteomes" id="UP000225706"/>
    </source>
</evidence>
<keyword evidence="5" id="KW-0325">Glycoprotein</keyword>
<name>A0A2B4RAJ3_STYPI</name>
<dbReference type="PANTHER" id="PTHR11640">
    <property type="entry name" value="NEPHRIN"/>
    <property type="match status" value="1"/>
</dbReference>
<evidence type="ECO:0000313" key="10">
    <source>
        <dbReference type="EMBL" id="PFX13833.1"/>
    </source>
</evidence>
<dbReference type="PROSITE" id="PS50835">
    <property type="entry name" value="IG_LIKE"/>
    <property type="match status" value="10"/>
</dbReference>
<keyword evidence="11" id="KW-1185">Reference proteome</keyword>
<dbReference type="InterPro" id="IPR013098">
    <property type="entry name" value="Ig_I-set"/>
</dbReference>
<keyword evidence="4" id="KW-1015">Disulfide bond</keyword>
<evidence type="ECO:0000259" key="9">
    <source>
        <dbReference type="PROSITE" id="PS50853"/>
    </source>
</evidence>
<reference evidence="11" key="1">
    <citation type="journal article" date="2017" name="bioRxiv">
        <title>Comparative analysis of the genomes of Stylophora pistillata and Acropora digitifera provides evidence for extensive differences between species of corals.</title>
        <authorList>
            <person name="Voolstra C.R."/>
            <person name="Li Y."/>
            <person name="Liew Y.J."/>
            <person name="Baumgarten S."/>
            <person name="Zoccola D."/>
            <person name="Flot J.-F."/>
            <person name="Tambutte S."/>
            <person name="Allemand D."/>
            <person name="Aranda M."/>
        </authorList>
    </citation>
    <scope>NUCLEOTIDE SEQUENCE [LARGE SCALE GENOMIC DNA]</scope>
</reference>
<gene>
    <name evidence="10" type="primary">HMCN1</name>
    <name evidence="10" type="ORF">AWC38_SpisGene22051</name>
</gene>
<feature type="domain" description="Ig-like" evidence="8">
    <location>
        <begin position="933"/>
        <end position="1012"/>
    </location>
</feature>
<keyword evidence="3 7" id="KW-0472">Membrane</keyword>
<feature type="domain" description="Ig-like" evidence="8">
    <location>
        <begin position="1"/>
        <end position="75"/>
    </location>
</feature>
<comment type="caution">
    <text evidence="10">The sequence shown here is derived from an EMBL/GenBank/DDBJ whole genome shotgun (WGS) entry which is preliminary data.</text>
</comment>
<protein>
    <submittedName>
        <fullName evidence="10">Hemicentin-1</fullName>
    </submittedName>
</protein>
<dbReference type="InterPro" id="IPR007110">
    <property type="entry name" value="Ig-like_dom"/>
</dbReference>
<dbReference type="GO" id="GO:0005886">
    <property type="term" value="C:plasma membrane"/>
    <property type="evidence" value="ECO:0007669"/>
    <property type="project" value="TreeGrafter"/>
</dbReference>
<dbReference type="SMART" id="SM00408">
    <property type="entry name" value="IGc2"/>
    <property type="match status" value="11"/>
</dbReference>
<dbReference type="SMART" id="SM00409">
    <property type="entry name" value="IG"/>
    <property type="match status" value="11"/>
</dbReference>
<feature type="domain" description="Ig-like" evidence="8">
    <location>
        <begin position="1017"/>
        <end position="1105"/>
    </location>
</feature>
<keyword evidence="2" id="KW-0677">Repeat</keyword>
<keyword evidence="7" id="KW-1133">Transmembrane helix</keyword>
<feature type="domain" description="Ig-like" evidence="8">
    <location>
        <begin position="743"/>
        <end position="818"/>
    </location>
</feature>
<dbReference type="CDD" id="cd00063">
    <property type="entry name" value="FN3"/>
    <property type="match status" value="1"/>
</dbReference>
<feature type="domain" description="Ig-like" evidence="8">
    <location>
        <begin position="82"/>
        <end position="164"/>
    </location>
</feature>
<evidence type="ECO:0000256" key="7">
    <source>
        <dbReference type="SAM" id="Phobius"/>
    </source>
</evidence>
<dbReference type="InterPro" id="IPR003961">
    <property type="entry name" value="FN3_dom"/>
</dbReference>
<evidence type="ECO:0000256" key="2">
    <source>
        <dbReference type="ARBA" id="ARBA00022737"/>
    </source>
</evidence>
<dbReference type="PROSITE" id="PS50853">
    <property type="entry name" value="FN3"/>
    <property type="match status" value="1"/>
</dbReference>
<feature type="domain" description="Ig-like" evidence="8">
    <location>
        <begin position="1110"/>
        <end position="1210"/>
    </location>
</feature>
<dbReference type="SUPFAM" id="SSF48726">
    <property type="entry name" value="Immunoglobulin"/>
    <property type="match status" value="10"/>
</dbReference>
<dbReference type="Gene3D" id="2.60.40.10">
    <property type="entry name" value="Immunoglobulins"/>
    <property type="match status" value="13"/>
</dbReference>
<dbReference type="Pfam" id="PF13895">
    <property type="entry name" value="Ig_2"/>
    <property type="match status" value="1"/>
</dbReference>
<dbReference type="CDD" id="cd00096">
    <property type="entry name" value="Ig"/>
    <property type="match status" value="2"/>
</dbReference>
<keyword evidence="6" id="KW-0393">Immunoglobulin domain</keyword>
<sequence length="1273" mass="139670">MLDEGNTSTLLCVASGNPKPSFTWYKDNVKVQEDSDNSNYIITSATRYHTGMYRCEAVITAPASDPYRTSDYNVSVTVRYAPAVQSLTTGTPKNTVVQGPTVTVTCSANGYPASTITIKRNETVINNVGRFVIPNIQLNEEYTIYTCEPNNTTGTGAKKELKITVQVPPTICGKLPDSKNVKKEDEAVSYLCGAGGKPAPNITWKFKGKYLIDKPPFDISTTVLVSSDKLRTTQSVLTIEQLTWRESGTFSCLAFNDAGQAIQSTELEVEYRPVVQSMADHPKNLTVDEGANATFTCKTKGYPSTQAHMWQFNGSRISGASSSGCHAATFTKPYVKKTDAGWYSCTGRNILGEGPHPAWAYLTQAVTACGGNPRPRASWKRQLNGTDLSVKNDSYVQNISQMNDTSTMKVTVNNTGEYFHCVASNLLGSDNLRYTIRRRGVYDPPRDVKLLAFKVVGAKTVNLNVTWTLGYSGGYEQTFTIYFRVKGSDSDFEEQYVGRSENHMYTIQGLNPKTNNEFTVQASNIDGKNCQSFTTKPNSPVYQLKGRSVTLSWTYNTAGKTVTHVWWFHNNNWIASRQPSGQTSVLNAQYQVSGPATLTISNVQEKDNGEYDCQVAFSSAPPPFITATAELIVVDCQSFTTEPNSPVYQLEGQPVTLSWTYNTAGKTVTQLWWFHNNNWIASRQPSGQTSVLNAQYQVSGPATLTISNVQTKDNGEYEFQVTFSSGRPPVIKAAAELIVVVRPSIILNTTTAQTLNEGASLKLFCVASGNPKPSYTWYKDNVKIQEDPNNSNYTITSADRNDAGMYRCEAVVNAPTLNQYSASYSVQVIVRFKPTHKLNSLSSNQTVLQGNDATFNCRTEAFPTATTYRWFNDGNQITNSTKFEIFNVGGAEESRLTIKNAQKGTAGQYSCDGTNGVGTGERKTAFLLVNYKPQLVTVTPDPAEVELGQSITLTCEADGFPKPSYSWKFNGAAIGDRQNTLQLASAQVLNTGNYTCVARNSFGSAEKTRLVNVKYKPTVTTFTTGNPDNTAMQGRSVTLTCIANGYPPPTYTIKRTTSSSTSTLSGTSGGRYTISNVQLSEEDNTYSCEPQNVLGNGPEQPLKITVIVPPTFQSQLVNRQTKTESDTVNYACTVQAKPAAKVVWRLNGKNLTNPTHPYNVTANFVPVPNSKLLRTLSYLTIDKVTWQQNGTFSCVAYNNAGQRSQTTFLEVRFPAGPIPGARSDGEPLKDWMIAVIALVAGILLLAIVVLALCCFKRRKKEHGDVSQFEENYT</sequence>
<dbReference type="AlphaFoldDB" id="A0A2B4RAJ3"/>
<dbReference type="InterPro" id="IPR003599">
    <property type="entry name" value="Ig_sub"/>
</dbReference>
<evidence type="ECO:0000256" key="1">
    <source>
        <dbReference type="ARBA" id="ARBA00004479"/>
    </source>
</evidence>
<dbReference type="SUPFAM" id="SSF49265">
    <property type="entry name" value="Fibronectin type III"/>
    <property type="match status" value="1"/>
</dbReference>
<dbReference type="GO" id="GO:0098609">
    <property type="term" value="P:cell-cell adhesion"/>
    <property type="evidence" value="ECO:0007669"/>
    <property type="project" value="TreeGrafter"/>
</dbReference>
<dbReference type="GO" id="GO:0005911">
    <property type="term" value="C:cell-cell junction"/>
    <property type="evidence" value="ECO:0007669"/>
    <property type="project" value="TreeGrafter"/>
</dbReference>
<feature type="domain" description="Ig-like" evidence="8">
    <location>
        <begin position="834"/>
        <end position="928"/>
    </location>
</feature>
<dbReference type="InterPro" id="IPR003598">
    <property type="entry name" value="Ig_sub2"/>
</dbReference>
<dbReference type="OrthoDB" id="5987241at2759"/>
<feature type="transmembrane region" description="Helical" evidence="7">
    <location>
        <begin position="1231"/>
        <end position="1255"/>
    </location>
</feature>
<dbReference type="EMBL" id="LSMT01000886">
    <property type="protein sequence ID" value="PFX13833.1"/>
    <property type="molecule type" value="Genomic_DNA"/>
</dbReference>
<accession>A0A2B4RAJ3</accession>
<dbReference type="Pfam" id="PF07679">
    <property type="entry name" value="I-set"/>
    <property type="match status" value="3"/>
</dbReference>
<dbReference type="PANTHER" id="PTHR11640:SF158">
    <property type="entry name" value="V-SET AND IMMUNOGLOBULIN DOMAIN-CONTAINING PROTEIN 10-LIKE 2"/>
    <property type="match status" value="1"/>
</dbReference>
<feature type="domain" description="Ig-like" evidence="8">
    <location>
        <begin position="512"/>
        <end position="626"/>
    </location>
</feature>
<feature type="domain" description="Ig-like" evidence="8">
    <location>
        <begin position="169"/>
        <end position="268"/>
    </location>
</feature>
<feature type="domain" description="Ig-like" evidence="8">
    <location>
        <begin position="273"/>
        <end position="363"/>
    </location>
</feature>
<dbReference type="InterPro" id="IPR051275">
    <property type="entry name" value="Cell_adhesion_signaling"/>
</dbReference>
<dbReference type="InterPro" id="IPR036116">
    <property type="entry name" value="FN3_sf"/>
</dbReference>
<comment type="subcellular location">
    <subcellularLocation>
        <location evidence="1">Membrane</location>
        <topology evidence="1">Single-pass type I membrane protein</topology>
    </subcellularLocation>
</comment>
<dbReference type="Proteomes" id="UP000225706">
    <property type="component" value="Unassembled WGS sequence"/>
</dbReference>
<evidence type="ECO:0000256" key="5">
    <source>
        <dbReference type="ARBA" id="ARBA00023180"/>
    </source>
</evidence>
<dbReference type="GO" id="GO:0050839">
    <property type="term" value="F:cell adhesion molecule binding"/>
    <property type="evidence" value="ECO:0007669"/>
    <property type="project" value="TreeGrafter"/>
</dbReference>
<dbReference type="Pfam" id="PF13927">
    <property type="entry name" value="Ig_3"/>
    <property type="match status" value="7"/>
</dbReference>
<organism evidence="10 11">
    <name type="scientific">Stylophora pistillata</name>
    <name type="common">Smooth cauliflower coral</name>
    <dbReference type="NCBI Taxonomy" id="50429"/>
    <lineage>
        <taxon>Eukaryota</taxon>
        <taxon>Metazoa</taxon>
        <taxon>Cnidaria</taxon>
        <taxon>Anthozoa</taxon>
        <taxon>Hexacorallia</taxon>
        <taxon>Scleractinia</taxon>
        <taxon>Astrocoeniina</taxon>
        <taxon>Pocilloporidae</taxon>
        <taxon>Stylophora</taxon>
    </lineage>
</organism>